<keyword evidence="1" id="KW-0560">Oxidoreductase</keyword>
<dbReference type="RefSeq" id="WP_366193147.1">
    <property type="nucleotide sequence ID" value="NZ_JBFBVU010000012.1"/>
</dbReference>
<dbReference type="SUPFAM" id="SSF51971">
    <property type="entry name" value="Nucleotide-binding domain"/>
    <property type="match status" value="1"/>
</dbReference>
<name>A0ABV3L793_9RHOB</name>
<dbReference type="InterPro" id="IPR006076">
    <property type="entry name" value="FAD-dep_OxRdtase"/>
</dbReference>
<dbReference type="PANTHER" id="PTHR13847:SF289">
    <property type="entry name" value="GLYCINE OXIDASE"/>
    <property type="match status" value="1"/>
</dbReference>
<dbReference type="SUPFAM" id="SSF54373">
    <property type="entry name" value="FAD-linked reductases, C-terminal domain"/>
    <property type="match status" value="1"/>
</dbReference>
<dbReference type="InterPro" id="IPR036188">
    <property type="entry name" value="FAD/NAD-bd_sf"/>
</dbReference>
<feature type="domain" description="FAD dependent oxidoreductase" evidence="2">
    <location>
        <begin position="6"/>
        <end position="329"/>
    </location>
</feature>
<evidence type="ECO:0000256" key="1">
    <source>
        <dbReference type="ARBA" id="ARBA00023002"/>
    </source>
</evidence>
<reference evidence="3 4" key="1">
    <citation type="submission" date="2024-07" db="EMBL/GenBank/DDBJ databases">
        <authorList>
            <person name="Kang M."/>
        </authorList>
    </citation>
    <scope>NUCLEOTIDE SEQUENCE [LARGE SCALE GENOMIC DNA]</scope>
    <source>
        <strain evidence="3 4">DFM31</strain>
    </source>
</reference>
<organism evidence="3 4">
    <name type="scientific">Meridianimarinicoccus marinus</name>
    <dbReference type="NCBI Taxonomy" id="3231483"/>
    <lineage>
        <taxon>Bacteria</taxon>
        <taxon>Pseudomonadati</taxon>
        <taxon>Pseudomonadota</taxon>
        <taxon>Alphaproteobacteria</taxon>
        <taxon>Rhodobacterales</taxon>
        <taxon>Paracoccaceae</taxon>
        <taxon>Meridianimarinicoccus</taxon>
    </lineage>
</organism>
<dbReference type="EMBL" id="JBFBVU010000012">
    <property type="protein sequence ID" value="MEV8467363.1"/>
    <property type="molecule type" value="Genomic_DNA"/>
</dbReference>
<dbReference type="PANTHER" id="PTHR13847">
    <property type="entry name" value="SARCOSINE DEHYDROGENASE-RELATED"/>
    <property type="match status" value="1"/>
</dbReference>
<dbReference type="Pfam" id="PF01266">
    <property type="entry name" value="DAO"/>
    <property type="match status" value="1"/>
</dbReference>
<gene>
    <name evidence="3" type="ORF">AB0T83_11280</name>
</gene>
<dbReference type="Gene3D" id="3.50.50.60">
    <property type="entry name" value="FAD/NAD(P)-binding domain"/>
    <property type="match status" value="1"/>
</dbReference>
<evidence type="ECO:0000313" key="4">
    <source>
        <dbReference type="Proteomes" id="UP001553161"/>
    </source>
</evidence>
<dbReference type="Gene3D" id="3.30.9.10">
    <property type="entry name" value="D-Amino Acid Oxidase, subunit A, domain 2"/>
    <property type="match status" value="1"/>
</dbReference>
<evidence type="ECO:0000259" key="2">
    <source>
        <dbReference type="Pfam" id="PF01266"/>
    </source>
</evidence>
<keyword evidence="4" id="KW-1185">Reference proteome</keyword>
<comment type="caution">
    <text evidence="3">The sequence shown here is derived from an EMBL/GenBank/DDBJ whole genome shotgun (WGS) entry which is preliminary data.</text>
</comment>
<proteinExistence type="predicted"/>
<evidence type="ECO:0000313" key="3">
    <source>
        <dbReference type="EMBL" id="MEV8467363.1"/>
    </source>
</evidence>
<dbReference type="Proteomes" id="UP001553161">
    <property type="component" value="Unassembled WGS sequence"/>
</dbReference>
<sequence>MTIASITIHGAGIFGLSVAYFCLKKGARVTVVDPGGVGAGASGGLVGALSPHTPENWNPKKAFQFESLIMAAPFWDDVARLSGRDPGYGRVGRLQPLADARAVQLARMRQETAAALWQGKAVWEVIEADLAGAWAPRSATGLLIRDTLSARLHPRQGCAALAAAIVALGGEITEAAPVGQDVTVLATGYTGLLDLSQELGVPVGSGVKGQGALLDLDRAGAPQIFAEGVHVVPHGDGTVAVGSTSEREFDAATTTDAQLDAVLETAIRVCPVLNGVPVLARWAGVRPRARSRAPMLGAHPIRPASFIANGGFKIGFGVAPKVGQVMADLILEGVDAIPEGFRVSDNL</sequence>
<accession>A0ABV3L793</accession>
<protein>
    <submittedName>
        <fullName evidence="3">FAD-dependent oxidoreductase</fullName>
    </submittedName>
</protein>